<evidence type="ECO:0000313" key="2">
    <source>
        <dbReference type="EMBL" id="EPF71061.1"/>
    </source>
</evidence>
<feature type="domain" description="SnoaL-like" evidence="1">
    <location>
        <begin position="12"/>
        <end position="118"/>
    </location>
</feature>
<dbReference type="Gene3D" id="3.10.450.50">
    <property type="match status" value="1"/>
</dbReference>
<dbReference type="SUPFAM" id="SSF54427">
    <property type="entry name" value="NTF2-like"/>
    <property type="match status" value="1"/>
</dbReference>
<protein>
    <recommendedName>
        <fullName evidence="1">SnoaL-like domain-containing protein</fullName>
    </recommendedName>
</protein>
<dbReference type="InterPro" id="IPR032710">
    <property type="entry name" value="NTF2-like_dom_sf"/>
</dbReference>
<dbReference type="InterPro" id="IPR037401">
    <property type="entry name" value="SnoaL-like"/>
</dbReference>
<dbReference type="PATRIC" id="fig|421052.3.peg.2760"/>
<gene>
    <name evidence="2" type="ORF">F945_02824</name>
</gene>
<dbReference type="EMBL" id="ATGI01000034">
    <property type="protein sequence ID" value="EPF71061.1"/>
    <property type="molecule type" value="Genomic_DNA"/>
</dbReference>
<dbReference type="Pfam" id="PF12680">
    <property type="entry name" value="SnoaL_2"/>
    <property type="match status" value="1"/>
</dbReference>
<dbReference type="HOGENOM" id="CLU_107220_3_3_6"/>
<dbReference type="RefSeq" id="WP_016657209.1">
    <property type="nucleotide sequence ID" value="NZ_KE340354.1"/>
</dbReference>
<accession>S3NWN8</accession>
<dbReference type="Proteomes" id="UP000014568">
    <property type="component" value="Unassembled WGS sequence"/>
</dbReference>
<dbReference type="AlphaFoldDB" id="S3NWN8"/>
<reference evidence="2 3" key="1">
    <citation type="submission" date="2013-06" db="EMBL/GenBank/DDBJ databases">
        <title>The Genome Sequence of Acinetobacter rudis CIP 110305.</title>
        <authorList>
            <consortium name="The Broad Institute Genome Sequencing Platform"/>
            <consortium name="The Broad Institute Genome Sequencing Center for Infectious Disease"/>
            <person name="Cerqueira G."/>
            <person name="Feldgarden M."/>
            <person name="Courvalin P."/>
            <person name="Perichon B."/>
            <person name="Grillot-Courvalin C."/>
            <person name="Clermont D."/>
            <person name="Rocha E."/>
            <person name="Yoon E.-J."/>
            <person name="Nemec A."/>
            <person name="Young S.K."/>
            <person name="Zeng Q."/>
            <person name="Gargeya S."/>
            <person name="Fitzgerald M."/>
            <person name="Abouelleil A."/>
            <person name="Alvarado L."/>
            <person name="Berlin A.M."/>
            <person name="Chapman S.B."/>
            <person name="Dewar J."/>
            <person name="Goldberg J."/>
            <person name="Griggs A."/>
            <person name="Gujja S."/>
            <person name="Hansen M."/>
            <person name="Howarth C."/>
            <person name="Imamovic A."/>
            <person name="Larimer J."/>
            <person name="McCowan C."/>
            <person name="Murphy C."/>
            <person name="Pearson M."/>
            <person name="Priest M."/>
            <person name="Roberts A."/>
            <person name="Saif S."/>
            <person name="Shea T."/>
            <person name="Sykes S."/>
            <person name="Wortman J."/>
            <person name="Nusbaum C."/>
            <person name="Birren B."/>
        </authorList>
    </citation>
    <scope>NUCLEOTIDE SEQUENCE [LARGE SCALE GENOMIC DNA]</scope>
    <source>
        <strain evidence="2 3">CIP 110305</strain>
    </source>
</reference>
<dbReference type="PANTHER" id="PTHR41252:SF1">
    <property type="entry name" value="BLR2505 PROTEIN"/>
    <property type="match status" value="1"/>
</dbReference>
<sequence>MQKNDNATQVINQMFKAFKTGNTSELLKTISEDSLWIYKGPEELPYTGEYKGKKGVESFITGISAYVEVLDFQIFKIVSDGETVFVSGLEKQRIKSNDKILEQKWVQIYTVKDGLITSMEEFADTAYALELFQSKAQHS</sequence>
<proteinExistence type="predicted"/>
<comment type="caution">
    <text evidence="2">The sequence shown here is derived from an EMBL/GenBank/DDBJ whole genome shotgun (WGS) entry which is preliminary data.</text>
</comment>
<organism evidence="2 3">
    <name type="scientific">Acinetobacter rudis CIP 110305</name>
    <dbReference type="NCBI Taxonomy" id="421052"/>
    <lineage>
        <taxon>Bacteria</taxon>
        <taxon>Pseudomonadati</taxon>
        <taxon>Pseudomonadota</taxon>
        <taxon>Gammaproteobacteria</taxon>
        <taxon>Moraxellales</taxon>
        <taxon>Moraxellaceae</taxon>
        <taxon>Acinetobacter</taxon>
    </lineage>
</organism>
<name>S3NWN8_9GAMM</name>
<keyword evidence="3" id="KW-1185">Reference proteome</keyword>
<dbReference type="OrthoDB" id="6815515at2"/>
<evidence type="ECO:0000313" key="3">
    <source>
        <dbReference type="Proteomes" id="UP000014568"/>
    </source>
</evidence>
<dbReference type="PANTHER" id="PTHR41252">
    <property type="entry name" value="BLR2505 PROTEIN"/>
    <property type="match status" value="1"/>
</dbReference>
<evidence type="ECO:0000259" key="1">
    <source>
        <dbReference type="Pfam" id="PF12680"/>
    </source>
</evidence>
<dbReference type="eggNOG" id="COG3631">
    <property type="taxonomic scope" value="Bacteria"/>
</dbReference>